<protein>
    <submittedName>
        <fullName evidence="2">Uncharacterized protein</fullName>
    </submittedName>
</protein>
<feature type="compositionally biased region" description="Low complexity" evidence="1">
    <location>
        <begin position="9"/>
        <end position="18"/>
    </location>
</feature>
<gene>
    <name evidence="2" type="ORF">K443DRAFT_69610</name>
</gene>
<accession>A0A0C9X094</accession>
<dbReference type="HOGENOM" id="CLU_2419013_0_0_1"/>
<dbReference type="EMBL" id="KN838666">
    <property type="protein sequence ID" value="KIJ98540.1"/>
    <property type="molecule type" value="Genomic_DNA"/>
</dbReference>
<evidence type="ECO:0000313" key="2">
    <source>
        <dbReference type="EMBL" id="KIJ98540.1"/>
    </source>
</evidence>
<dbReference type="AlphaFoldDB" id="A0A0C9X094"/>
<feature type="region of interest" description="Disordered" evidence="1">
    <location>
        <begin position="1"/>
        <end position="31"/>
    </location>
</feature>
<feature type="non-terminal residue" evidence="2">
    <location>
        <position position="92"/>
    </location>
</feature>
<reference evidence="2 3" key="1">
    <citation type="submission" date="2014-04" db="EMBL/GenBank/DDBJ databases">
        <authorList>
            <consortium name="DOE Joint Genome Institute"/>
            <person name="Kuo A."/>
            <person name="Kohler A."/>
            <person name="Nagy L.G."/>
            <person name="Floudas D."/>
            <person name="Copeland A."/>
            <person name="Barry K.W."/>
            <person name="Cichocki N."/>
            <person name="Veneault-Fourrey C."/>
            <person name="LaButti K."/>
            <person name="Lindquist E.A."/>
            <person name="Lipzen A."/>
            <person name="Lundell T."/>
            <person name="Morin E."/>
            <person name="Murat C."/>
            <person name="Sun H."/>
            <person name="Tunlid A."/>
            <person name="Henrissat B."/>
            <person name="Grigoriev I.V."/>
            <person name="Hibbett D.S."/>
            <person name="Martin F."/>
            <person name="Nordberg H.P."/>
            <person name="Cantor M.N."/>
            <person name="Hua S.X."/>
        </authorList>
    </citation>
    <scope>NUCLEOTIDE SEQUENCE [LARGE SCALE GENOMIC DNA]</scope>
    <source>
        <strain evidence="2 3">LaAM-08-1</strain>
    </source>
</reference>
<evidence type="ECO:0000313" key="3">
    <source>
        <dbReference type="Proteomes" id="UP000054477"/>
    </source>
</evidence>
<reference evidence="3" key="2">
    <citation type="submission" date="2015-01" db="EMBL/GenBank/DDBJ databases">
        <title>Evolutionary Origins and Diversification of the Mycorrhizal Mutualists.</title>
        <authorList>
            <consortium name="DOE Joint Genome Institute"/>
            <consortium name="Mycorrhizal Genomics Consortium"/>
            <person name="Kohler A."/>
            <person name="Kuo A."/>
            <person name="Nagy L.G."/>
            <person name="Floudas D."/>
            <person name="Copeland A."/>
            <person name="Barry K.W."/>
            <person name="Cichocki N."/>
            <person name="Veneault-Fourrey C."/>
            <person name="LaButti K."/>
            <person name="Lindquist E.A."/>
            <person name="Lipzen A."/>
            <person name="Lundell T."/>
            <person name="Morin E."/>
            <person name="Murat C."/>
            <person name="Riley R."/>
            <person name="Ohm R."/>
            <person name="Sun H."/>
            <person name="Tunlid A."/>
            <person name="Henrissat B."/>
            <person name="Grigoriev I.V."/>
            <person name="Hibbett D.S."/>
            <person name="Martin F."/>
        </authorList>
    </citation>
    <scope>NUCLEOTIDE SEQUENCE [LARGE SCALE GENOMIC DNA]</scope>
    <source>
        <strain evidence="3">LaAM-08-1</strain>
    </source>
</reference>
<dbReference type="Proteomes" id="UP000054477">
    <property type="component" value="Unassembled WGS sequence"/>
</dbReference>
<feature type="compositionally biased region" description="Polar residues" evidence="1">
    <location>
        <begin position="67"/>
        <end position="78"/>
    </location>
</feature>
<name>A0A0C9X094_9AGAR</name>
<feature type="region of interest" description="Disordered" evidence="1">
    <location>
        <begin position="59"/>
        <end position="92"/>
    </location>
</feature>
<feature type="non-terminal residue" evidence="2">
    <location>
        <position position="1"/>
    </location>
</feature>
<sequence length="92" mass="9882">VPPEDKTNKPLCRPLPVKVKPPPPKAPTPFVGLTQRMDRRLIRPRTYGCVGEEAGEYECGREDSAWKPTTPSAISPTTGSGGGGKNAMWAPP</sequence>
<organism evidence="2 3">
    <name type="scientific">Laccaria amethystina LaAM-08-1</name>
    <dbReference type="NCBI Taxonomy" id="1095629"/>
    <lineage>
        <taxon>Eukaryota</taxon>
        <taxon>Fungi</taxon>
        <taxon>Dikarya</taxon>
        <taxon>Basidiomycota</taxon>
        <taxon>Agaricomycotina</taxon>
        <taxon>Agaricomycetes</taxon>
        <taxon>Agaricomycetidae</taxon>
        <taxon>Agaricales</taxon>
        <taxon>Agaricineae</taxon>
        <taxon>Hydnangiaceae</taxon>
        <taxon>Laccaria</taxon>
    </lineage>
</organism>
<proteinExistence type="predicted"/>
<evidence type="ECO:0000256" key="1">
    <source>
        <dbReference type="SAM" id="MobiDB-lite"/>
    </source>
</evidence>
<keyword evidence="3" id="KW-1185">Reference proteome</keyword>